<organism evidence="3 4">
    <name type="scientific">Rotaria magnacalcarata</name>
    <dbReference type="NCBI Taxonomy" id="392030"/>
    <lineage>
        <taxon>Eukaryota</taxon>
        <taxon>Metazoa</taxon>
        <taxon>Spiralia</taxon>
        <taxon>Gnathifera</taxon>
        <taxon>Rotifera</taxon>
        <taxon>Eurotatoria</taxon>
        <taxon>Bdelloidea</taxon>
        <taxon>Philodinida</taxon>
        <taxon>Philodinidae</taxon>
        <taxon>Rotaria</taxon>
    </lineage>
</organism>
<proteinExistence type="inferred from homology"/>
<dbReference type="Pfam" id="PF00135">
    <property type="entry name" value="COesterase"/>
    <property type="match status" value="1"/>
</dbReference>
<dbReference type="InterPro" id="IPR002018">
    <property type="entry name" value="CarbesteraseB"/>
</dbReference>
<dbReference type="AlphaFoldDB" id="A0A8S3IHL7"/>
<feature type="domain" description="Carboxylesterase type B" evidence="2">
    <location>
        <begin position="9"/>
        <end position="53"/>
    </location>
</feature>
<evidence type="ECO:0000256" key="1">
    <source>
        <dbReference type="ARBA" id="ARBA00005964"/>
    </source>
</evidence>
<protein>
    <recommendedName>
        <fullName evidence="2">Carboxylesterase type B domain-containing protein</fullName>
    </recommendedName>
</protein>
<feature type="non-terminal residue" evidence="3">
    <location>
        <position position="1"/>
    </location>
</feature>
<comment type="similarity">
    <text evidence="1">Belongs to the type-B carboxylesterase/lipase family.</text>
</comment>
<evidence type="ECO:0000313" key="4">
    <source>
        <dbReference type="Proteomes" id="UP000681720"/>
    </source>
</evidence>
<dbReference type="Proteomes" id="UP000681720">
    <property type="component" value="Unassembled WGS sequence"/>
</dbReference>
<dbReference type="EMBL" id="CAJOBJ010343957">
    <property type="protein sequence ID" value="CAF5198672.1"/>
    <property type="molecule type" value="Genomic_DNA"/>
</dbReference>
<evidence type="ECO:0000259" key="2">
    <source>
        <dbReference type="Pfam" id="PF00135"/>
    </source>
</evidence>
<accession>A0A8S3IHL7</accession>
<reference evidence="3" key="1">
    <citation type="submission" date="2021-02" db="EMBL/GenBank/DDBJ databases">
        <authorList>
            <person name="Nowell W R."/>
        </authorList>
    </citation>
    <scope>NUCLEOTIDE SEQUENCE</scope>
</reference>
<dbReference type="InterPro" id="IPR051093">
    <property type="entry name" value="Neuroligin/BSAL"/>
</dbReference>
<dbReference type="InterPro" id="IPR029058">
    <property type="entry name" value="AB_hydrolase_fold"/>
</dbReference>
<dbReference type="Gene3D" id="3.40.50.1820">
    <property type="entry name" value="alpha/beta hydrolase"/>
    <property type="match status" value="1"/>
</dbReference>
<gene>
    <name evidence="3" type="ORF">GIL414_LOCUS75838</name>
</gene>
<evidence type="ECO:0000313" key="3">
    <source>
        <dbReference type="EMBL" id="CAF5198672.1"/>
    </source>
</evidence>
<dbReference type="SUPFAM" id="SSF53474">
    <property type="entry name" value="alpha/beta-Hydrolases"/>
    <property type="match status" value="1"/>
</dbReference>
<sequence>MTSRILNIQRLPVLLFIHGDGYDMSTGAAFDGAIFASYTKTIVVTINYRLGPF</sequence>
<dbReference type="PANTHER" id="PTHR43903">
    <property type="entry name" value="NEUROLIGIN"/>
    <property type="match status" value="1"/>
</dbReference>
<name>A0A8S3IHL7_9BILA</name>
<comment type="caution">
    <text evidence="3">The sequence shown here is derived from an EMBL/GenBank/DDBJ whole genome shotgun (WGS) entry which is preliminary data.</text>
</comment>